<name>A0A364JT71_9HYPH</name>
<protein>
    <recommendedName>
        <fullName evidence="1">3'-phosphate/5'-hydroxy nucleic acid ligase</fullName>
        <ecNumber evidence="1">6.5.1.8</ecNumber>
    </recommendedName>
</protein>
<reference evidence="12 13" key="1">
    <citation type="submission" date="2018-06" db="EMBL/GenBank/DDBJ databases">
        <title>Genomic Encyclopedia of Type Strains, Phase IV (KMG-IV): sequencing the most valuable type-strain genomes for metagenomic binning, comparative biology and taxonomic classification.</title>
        <authorList>
            <person name="Goeker M."/>
        </authorList>
    </citation>
    <scope>NUCLEOTIDE SEQUENCE [LARGE SCALE GENOMIC DNA]</scope>
    <source>
        <strain evidence="12 13">DSM 26720</strain>
    </source>
</reference>
<dbReference type="EMBL" id="QLMK01000014">
    <property type="protein sequence ID" value="RAK26351.1"/>
    <property type="molecule type" value="Genomic_DNA"/>
</dbReference>
<keyword evidence="13" id="KW-1185">Reference proteome</keyword>
<evidence type="ECO:0000256" key="5">
    <source>
        <dbReference type="ARBA" id="ARBA00022800"/>
    </source>
</evidence>
<evidence type="ECO:0000256" key="11">
    <source>
        <dbReference type="PIRSR" id="PIRSR601233-3"/>
    </source>
</evidence>
<feature type="binding site" evidence="11">
    <location>
        <position position="139"/>
    </location>
    <ligand>
        <name>Mn(2+)</name>
        <dbReference type="ChEBI" id="CHEBI:29035"/>
        <label>1</label>
    </ligand>
</feature>
<dbReference type="GO" id="GO:0170057">
    <property type="term" value="F:RNA ligase (GTP) activity"/>
    <property type="evidence" value="ECO:0007669"/>
    <property type="project" value="UniProtKB-EC"/>
</dbReference>
<evidence type="ECO:0000256" key="6">
    <source>
        <dbReference type="ARBA" id="ARBA00023134"/>
    </source>
</evidence>
<dbReference type="PANTHER" id="PTHR43749:SF2">
    <property type="entry name" value="RNA-SPLICING LIGASE RTCB"/>
    <property type="match status" value="1"/>
</dbReference>
<comment type="caution">
    <text evidence="12">The sequence shown here is derived from an EMBL/GenBank/DDBJ whole genome shotgun (WGS) entry which is preliminary data.</text>
</comment>
<feature type="binding site" evidence="10">
    <location>
        <begin position="235"/>
        <end position="236"/>
    </location>
    <ligand>
        <name>GMP</name>
        <dbReference type="ChEBI" id="CHEBI:58115"/>
    </ligand>
</feature>
<dbReference type="Gene3D" id="3.90.1860.10">
    <property type="entry name" value="tRNA-splicing ligase RtcB"/>
    <property type="match status" value="1"/>
</dbReference>
<proteinExistence type="predicted"/>
<dbReference type="GO" id="GO:0005525">
    <property type="term" value="F:GTP binding"/>
    <property type="evidence" value="ECO:0007669"/>
    <property type="project" value="UniProtKB-KW"/>
</dbReference>
<comment type="catalytic activity">
    <reaction evidence="8">
        <text>a 3'-end 3'-phospho-ribonucleotide-RNA + a 5'-end dephospho-ribonucleoside-RNA + GTP = a ribonucleotidyl-ribonucleotide-RNA + GMP + diphosphate</text>
        <dbReference type="Rhea" id="RHEA:68076"/>
        <dbReference type="Rhea" id="RHEA-COMP:10463"/>
        <dbReference type="Rhea" id="RHEA-COMP:13936"/>
        <dbReference type="Rhea" id="RHEA-COMP:17355"/>
        <dbReference type="ChEBI" id="CHEBI:33019"/>
        <dbReference type="ChEBI" id="CHEBI:37565"/>
        <dbReference type="ChEBI" id="CHEBI:58115"/>
        <dbReference type="ChEBI" id="CHEBI:83062"/>
        <dbReference type="ChEBI" id="CHEBI:138284"/>
        <dbReference type="ChEBI" id="CHEBI:173118"/>
        <dbReference type="EC" id="6.5.1.8"/>
    </reaction>
</comment>
<feature type="binding site" evidence="11">
    <location>
        <position position="235"/>
    </location>
    <ligand>
        <name>Mn(2+)</name>
        <dbReference type="ChEBI" id="CHEBI:29035"/>
        <label>2</label>
    </ligand>
</feature>
<evidence type="ECO:0000313" key="12">
    <source>
        <dbReference type="EMBL" id="RAK26351.1"/>
    </source>
</evidence>
<dbReference type="GO" id="GO:0006281">
    <property type="term" value="P:DNA repair"/>
    <property type="evidence" value="ECO:0007669"/>
    <property type="project" value="TreeGrafter"/>
</dbReference>
<dbReference type="InterPro" id="IPR036025">
    <property type="entry name" value="RtcB-like_sf"/>
</dbReference>
<organism evidence="12 13">
    <name type="scientific">Falsochrobactrum ovis</name>
    <dbReference type="NCBI Taxonomy" id="1293442"/>
    <lineage>
        <taxon>Bacteria</taxon>
        <taxon>Pseudomonadati</taxon>
        <taxon>Pseudomonadota</taxon>
        <taxon>Alphaproteobacteria</taxon>
        <taxon>Hyphomicrobiales</taxon>
        <taxon>Brucellaceae</taxon>
        <taxon>Falsochrobactrum</taxon>
    </lineage>
</organism>
<evidence type="ECO:0000256" key="4">
    <source>
        <dbReference type="ARBA" id="ARBA00022741"/>
    </source>
</evidence>
<comment type="cofactor">
    <cofactor evidence="11">
        <name>Mn(2+)</name>
        <dbReference type="ChEBI" id="CHEBI:29035"/>
    </cofactor>
    <text evidence="11">Binds 2 manganese ions per subunit.</text>
</comment>
<dbReference type="GO" id="GO:0003909">
    <property type="term" value="F:DNA ligase activity"/>
    <property type="evidence" value="ECO:0007669"/>
    <property type="project" value="TreeGrafter"/>
</dbReference>
<sequence>MSLKIFGKHDDRTIRQMKTCMSTGSAAAGVLCADGHLGYAHPIGGVVGYTEHISISGVGFDIACGNMAVRLDTPASEVKPHVGQILKDIASVVSFGVGRKNEERVDHDLFDSELWQAADVEDLKPMARAQLGTVGSGNHYVDLFEDEQGFTWIGVHFGSRGLGHKITTKYLALAGAKDGMEVPPALLEADSDQGRGYLAGIELGGLYAYAGREWVVEKVRQIIGGNVTFSVHNHHNYAWRETHNGQDMWVVRKGATPAFPGQYGFVGGSMGDDAVILRGVDSDESRQSLYSTVHGAGRVMSRTEARGRFARNPATGKKERMPGKVRRDEMQAWIADRGVTLHGGDLDEAPQAYRRLPDVLAEHAGTISIEHTLRPLGVIMAGANEFDPYKD</sequence>
<evidence type="ECO:0000256" key="7">
    <source>
        <dbReference type="ARBA" id="ARBA00023211"/>
    </source>
</evidence>
<dbReference type="GO" id="GO:0042245">
    <property type="term" value="P:RNA repair"/>
    <property type="evidence" value="ECO:0007669"/>
    <property type="project" value="UniProtKB-KW"/>
</dbReference>
<evidence type="ECO:0000256" key="8">
    <source>
        <dbReference type="ARBA" id="ARBA00047746"/>
    </source>
</evidence>
<keyword evidence="2 12" id="KW-0436">Ligase</keyword>
<keyword evidence="4 10" id="KW-0547">Nucleotide-binding</keyword>
<keyword evidence="6 10" id="KW-0342">GTP-binding</keyword>
<feature type="binding site" evidence="11">
    <location>
        <position position="61"/>
    </location>
    <ligand>
        <name>Mn(2+)</name>
        <dbReference type="ChEBI" id="CHEBI:29035"/>
        <label>1</label>
    </ligand>
</feature>
<feature type="binding site" evidence="11">
    <location>
        <position position="156"/>
    </location>
    <ligand>
        <name>Mn(2+)</name>
        <dbReference type="ChEBI" id="CHEBI:29035"/>
        <label>2</label>
    </ligand>
</feature>
<dbReference type="RefSeq" id="WP_111576074.1">
    <property type="nucleotide sequence ID" value="NZ_JBHEEY010000010.1"/>
</dbReference>
<accession>A0A364JT71</accession>
<evidence type="ECO:0000256" key="1">
    <source>
        <dbReference type="ARBA" id="ARBA00012726"/>
    </source>
</evidence>
<evidence type="ECO:0000256" key="2">
    <source>
        <dbReference type="ARBA" id="ARBA00022598"/>
    </source>
</evidence>
<evidence type="ECO:0000256" key="3">
    <source>
        <dbReference type="ARBA" id="ARBA00022723"/>
    </source>
</evidence>
<evidence type="ECO:0000256" key="10">
    <source>
        <dbReference type="PIRSR" id="PIRSR601233-2"/>
    </source>
</evidence>
<dbReference type="OrthoDB" id="9802323at2"/>
<keyword evidence="7 11" id="KW-0464">Manganese</keyword>
<feature type="active site" description="GMP-histidine intermediate" evidence="9">
    <location>
        <position position="294"/>
    </location>
</feature>
<feature type="binding site" evidence="10">
    <location>
        <begin position="294"/>
        <end position="297"/>
    </location>
    <ligand>
        <name>GMP</name>
        <dbReference type="ChEBI" id="CHEBI:58115"/>
    </ligand>
</feature>
<keyword evidence="5" id="KW-0692">RNA repair</keyword>
<dbReference type="GO" id="GO:0006396">
    <property type="term" value="P:RNA processing"/>
    <property type="evidence" value="ECO:0007669"/>
    <property type="project" value="InterPro"/>
</dbReference>
<dbReference type="InterPro" id="IPR001233">
    <property type="entry name" value="RtcB"/>
</dbReference>
<feature type="binding site" evidence="10">
    <location>
        <begin position="267"/>
        <end position="270"/>
    </location>
    <ligand>
        <name>GMP</name>
        <dbReference type="ChEBI" id="CHEBI:58115"/>
    </ligand>
</feature>
<dbReference type="SUPFAM" id="SSF103365">
    <property type="entry name" value="Hypothetical protein PH1602"/>
    <property type="match status" value="1"/>
</dbReference>
<evidence type="ECO:0000256" key="9">
    <source>
        <dbReference type="PIRSR" id="PIRSR601233-1"/>
    </source>
</evidence>
<keyword evidence="3 11" id="KW-0479">Metal-binding</keyword>
<dbReference type="PANTHER" id="PTHR43749">
    <property type="entry name" value="RNA-SPLICING LIGASE RTCB"/>
    <property type="match status" value="1"/>
</dbReference>
<dbReference type="Proteomes" id="UP000249453">
    <property type="component" value="Unassembled WGS sequence"/>
</dbReference>
<dbReference type="AlphaFoldDB" id="A0A364JT71"/>
<dbReference type="EC" id="6.5.1.8" evidence="1"/>
<evidence type="ECO:0000313" key="13">
    <source>
        <dbReference type="Proteomes" id="UP000249453"/>
    </source>
</evidence>
<dbReference type="InterPro" id="IPR052915">
    <property type="entry name" value="RtcB-like"/>
</dbReference>
<gene>
    <name evidence="12" type="ORF">C7374_11436</name>
</gene>
<dbReference type="GO" id="GO:0030145">
    <property type="term" value="F:manganese ion binding"/>
    <property type="evidence" value="ECO:0007669"/>
    <property type="project" value="TreeGrafter"/>
</dbReference>
<dbReference type="Pfam" id="PF01139">
    <property type="entry name" value="RtcB"/>
    <property type="match status" value="2"/>
</dbReference>